<evidence type="ECO:0000313" key="8">
    <source>
        <dbReference type="EMBL" id="MBB5061737.1"/>
    </source>
</evidence>
<evidence type="ECO:0000256" key="6">
    <source>
        <dbReference type="ARBA" id="ARBA00023315"/>
    </source>
</evidence>
<evidence type="ECO:0000259" key="7">
    <source>
        <dbReference type="Pfam" id="PF04613"/>
    </source>
</evidence>
<sequence length="309" mass="31703">MSAIRRTATEIAALLGVETASQAILSHVAEIEGAEAEALVFAQDETTLRAALASQAGLILARRGALESDDTRVLWVRDPKYAFAVVAKELVVPDESPLHHPAAIIDASAVLGTRTRVGAGAVIEANVVIGADCNIGSRATICKGATLGDRVVVQSGAVLGATGFGYVRNSGTGEYLLFPQQGRLVVEDDVEIGANTTIDRGALGETRIGRGAKIDNLVHIGHNCNIGRHVVIAAQVGISGSTTVGDGAVLAGQVGLGDHVNVGPGVILGGQGGIFPGKTVTGPGEMFAGTPAEPVKDYLKSLARVRRLK</sequence>
<gene>
    <name evidence="8" type="ORF">HDF15_000062</name>
</gene>
<evidence type="ECO:0000256" key="2">
    <source>
        <dbReference type="ARBA" id="ARBA00022556"/>
    </source>
</evidence>
<dbReference type="GO" id="GO:0016020">
    <property type="term" value="C:membrane"/>
    <property type="evidence" value="ECO:0007669"/>
    <property type="project" value="GOC"/>
</dbReference>
<dbReference type="Gene3D" id="2.160.10.10">
    <property type="entry name" value="Hexapeptide repeat proteins"/>
    <property type="match status" value="1"/>
</dbReference>
<keyword evidence="6 8" id="KW-0012">Acyltransferase</keyword>
<dbReference type="PANTHER" id="PTHR43378">
    <property type="entry name" value="UDP-3-O-ACYLGLUCOSAMINE N-ACYLTRANSFERASE"/>
    <property type="match status" value="1"/>
</dbReference>
<evidence type="ECO:0000256" key="1">
    <source>
        <dbReference type="ARBA" id="ARBA00022516"/>
    </source>
</evidence>
<dbReference type="NCBIfam" id="NF002060">
    <property type="entry name" value="PRK00892.1"/>
    <property type="match status" value="1"/>
</dbReference>
<dbReference type="Gene3D" id="3.40.1390.10">
    <property type="entry name" value="MurE/MurF, N-terminal domain"/>
    <property type="match status" value="1"/>
</dbReference>
<dbReference type="Proteomes" id="UP000584867">
    <property type="component" value="Unassembled WGS sequence"/>
</dbReference>
<name>A0A7W7ZL43_9BACT</name>
<dbReference type="CDD" id="cd03352">
    <property type="entry name" value="LbH_LpxD"/>
    <property type="match status" value="1"/>
</dbReference>
<evidence type="ECO:0000256" key="5">
    <source>
        <dbReference type="ARBA" id="ARBA00023098"/>
    </source>
</evidence>
<evidence type="ECO:0000256" key="3">
    <source>
        <dbReference type="ARBA" id="ARBA00022679"/>
    </source>
</evidence>
<dbReference type="GO" id="GO:0009245">
    <property type="term" value="P:lipid A biosynthetic process"/>
    <property type="evidence" value="ECO:0007669"/>
    <property type="project" value="UniProtKB-KW"/>
</dbReference>
<dbReference type="GO" id="GO:0016410">
    <property type="term" value="F:N-acyltransferase activity"/>
    <property type="evidence" value="ECO:0007669"/>
    <property type="project" value="InterPro"/>
</dbReference>
<keyword evidence="4" id="KW-0677">Repeat</keyword>
<dbReference type="AlphaFoldDB" id="A0A7W7ZL43"/>
<evidence type="ECO:0000313" key="9">
    <source>
        <dbReference type="Proteomes" id="UP000584867"/>
    </source>
</evidence>
<keyword evidence="3 8" id="KW-0808">Transferase</keyword>
<keyword evidence="1" id="KW-0444">Lipid biosynthesis</keyword>
<dbReference type="RefSeq" id="WP_184252289.1">
    <property type="nucleotide sequence ID" value="NZ_JACHIO010000001.1"/>
</dbReference>
<dbReference type="PANTHER" id="PTHR43378:SF2">
    <property type="entry name" value="UDP-3-O-ACYLGLUCOSAMINE N-ACYLTRANSFERASE 1, MITOCHONDRIAL-RELATED"/>
    <property type="match status" value="1"/>
</dbReference>
<dbReference type="NCBIfam" id="TIGR01853">
    <property type="entry name" value="lipid_A_lpxD"/>
    <property type="match status" value="1"/>
</dbReference>
<protein>
    <submittedName>
        <fullName evidence="8">UDP-3-O-[3-hydroxymyristoyl] glucosamine N-acyltransferase</fullName>
        <ecNumber evidence="8">2.3.1.191</ecNumber>
    </submittedName>
</protein>
<proteinExistence type="predicted"/>
<keyword evidence="5" id="KW-0443">Lipid metabolism</keyword>
<dbReference type="InterPro" id="IPR001451">
    <property type="entry name" value="Hexapep"/>
</dbReference>
<dbReference type="InterPro" id="IPR011004">
    <property type="entry name" value="Trimer_LpxA-like_sf"/>
</dbReference>
<dbReference type="Pfam" id="PF00132">
    <property type="entry name" value="Hexapep"/>
    <property type="match status" value="1"/>
</dbReference>
<dbReference type="Pfam" id="PF14602">
    <property type="entry name" value="Hexapep_2"/>
    <property type="match status" value="1"/>
</dbReference>
<dbReference type="EC" id="2.3.1.191" evidence="8"/>
<dbReference type="InterPro" id="IPR020573">
    <property type="entry name" value="UDP_GlcNAc_AcTrfase_non-rep"/>
</dbReference>
<feature type="domain" description="UDP-3-O-[3-hydroxymyristoyl] glucosamine N-acyltransferase non-repeat region" evidence="7">
    <location>
        <begin position="25"/>
        <end position="88"/>
    </location>
</feature>
<dbReference type="Pfam" id="PF04613">
    <property type="entry name" value="LpxD"/>
    <property type="match status" value="1"/>
</dbReference>
<accession>A0A7W7ZL43</accession>
<dbReference type="EMBL" id="JACHIO010000001">
    <property type="protein sequence ID" value="MBB5061737.1"/>
    <property type="molecule type" value="Genomic_DNA"/>
</dbReference>
<comment type="caution">
    <text evidence="8">The sequence shown here is derived from an EMBL/GenBank/DDBJ whole genome shotgun (WGS) entry which is preliminary data.</text>
</comment>
<dbReference type="GO" id="GO:0103118">
    <property type="term" value="F:UDP-3-O-[(3R)-3-hydroxyacyl]-glucosamine N-acyltransferase activity"/>
    <property type="evidence" value="ECO:0007669"/>
    <property type="project" value="UniProtKB-EC"/>
</dbReference>
<evidence type="ECO:0000256" key="4">
    <source>
        <dbReference type="ARBA" id="ARBA00022737"/>
    </source>
</evidence>
<reference evidence="8 9" key="1">
    <citation type="submission" date="2020-08" db="EMBL/GenBank/DDBJ databases">
        <title>Genomic Encyclopedia of Type Strains, Phase IV (KMG-V): Genome sequencing to study the core and pangenomes of soil and plant-associated prokaryotes.</title>
        <authorList>
            <person name="Whitman W."/>
        </authorList>
    </citation>
    <scope>NUCLEOTIDE SEQUENCE [LARGE SCALE GENOMIC DNA]</scope>
    <source>
        <strain evidence="8 9">X5P3</strain>
    </source>
</reference>
<organism evidence="8 9">
    <name type="scientific">Granulicella mallensis</name>
    <dbReference type="NCBI Taxonomy" id="940614"/>
    <lineage>
        <taxon>Bacteria</taxon>
        <taxon>Pseudomonadati</taxon>
        <taxon>Acidobacteriota</taxon>
        <taxon>Terriglobia</taxon>
        <taxon>Terriglobales</taxon>
        <taxon>Acidobacteriaceae</taxon>
        <taxon>Granulicella</taxon>
    </lineage>
</organism>
<keyword evidence="2" id="KW-0441">Lipid A biosynthesis</keyword>
<dbReference type="InterPro" id="IPR007691">
    <property type="entry name" value="LpxD"/>
</dbReference>
<dbReference type="SUPFAM" id="SSF51161">
    <property type="entry name" value="Trimeric LpxA-like enzymes"/>
    <property type="match status" value="1"/>
</dbReference>